<proteinExistence type="predicted"/>
<gene>
    <name evidence="2" type="ORF">D271_02379</name>
</gene>
<dbReference type="InterPro" id="IPR006528">
    <property type="entry name" value="Phage_head_morphogenesis_dom"/>
</dbReference>
<dbReference type="Pfam" id="PF04233">
    <property type="entry name" value="Phage_Mu_F"/>
    <property type="match status" value="1"/>
</dbReference>
<sequence>MAILKNQKNSKYWDLRSEAEKAWIIQNIQNDEEFNAKFKEYYDRAILSINRTIEAELAKLAIKENVDISELKKRVKEFDVQEYSVEAKRIVEKADKLRKQGHAVTYEDFSKEINERLRLYNATMRINRQELLKSLIGLNLIELGANIDANLRQKLTKDYTDEITRQAGILGEFKHPIWTGKEVAKIVMAQTGSANFSKRIWANQDALKARLDASLSVALIQGQNPRKMAQQLRDLVSKEVTNARYATERIARTESARVQTQAQLKSFRDNGYKFCKWHAEPSACKICREIAENDSGHGVGIYRVDEVPSLPAHPNCRCGLGAYWVDEKATIARAPYSNKSFNDMLDSINGINEKDIKEIKRILSQAPEDIQKMFHKYARFVKWITFDKNSNSSFNPLTLTINLNPSQFYGADNVQKKYSVFFHEMAHAIDYFYGKHGYFSKSSKIREALFEDYQNLRDSITLKESIEATRRFLGDWKFNELLADRTNQKSKSIAQLNMRKLTLARDELGNFTKDQVQMMKDIKILEITENLYGIKGNTSIKMDISDIINGVSEGKIIPGIGHNESYWTKHKMQPVEFFAETSSSMINNHESLNLIKKLFPKAFDEYLTVVEAIANGSTKKRN</sequence>
<dbReference type="STRING" id="1227363.D271_02379"/>
<protein>
    <recommendedName>
        <fullName evidence="1">Phage head morphogenesis domain-containing protein</fullName>
    </recommendedName>
</protein>
<accession>M5J7Z8</accession>
<comment type="caution">
    <text evidence="2">The sequence shown here is derived from an EMBL/GenBank/DDBJ whole genome shotgun (WGS) entry which is preliminary data.</text>
</comment>
<feature type="domain" description="Phage head morphogenesis" evidence="1">
    <location>
        <begin position="215"/>
        <end position="319"/>
    </location>
</feature>
<dbReference type="SUPFAM" id="SSF55486">
    <property type="entry name" value="Metalloproteases ('zincins'), catalytic domain"/>
    <property type="match status" value="1"/>
</dbReference>
<evidence type="ECO:0000313" key="3">
    <source>
        <dbReference type="Proteomes" id="UP000011912"/>
    </source>
</evidence>
<reference evidence="2 3" key="1">
    <citation type="journal article" date="2013" name="Genome Announc.">
        <title>Genome Sequence of Lactobacillus saerimneri 30a (Formerly Lactobacillus sp. Strain 30a), a Reference Lactic Acid Bacterium Strain Producing Biogenic Amines.</title>
        <authorList>
            <person name="Romano A."/>
            <person name="Trip H."/>
            <person name="Campbell-Sills H."/>
            <person name="Bouchez O."/>
            <person name="Sherman D."/>
            <person name="Lolkema J.S."/>
            <person name="Lucas P.M."/>
        </authorList>
    </citation>
    <scope>NUCLEOTIDE SEQUENCE [LARGE SCALE GENOMIC DNA]</scope>
    <source>
        <strain evidence="2 3">30a</strain>
    </source>
</reference>
<keyword evidence="3" id="KW-1185">Reference proteome</keyword>
<evidence type="ECO:0000313" key="2">
    <source>
        <dbReference type="EMBL" id="EKW99389.1"/>
    </source>
</evidence>
<evidence type="ECO:0000259" key="1">
    <source>
        <dbReference type="Pfam" id="PF04233"/>
    </source>
</evidence>
<dbReference type="RefSeq" id="WP_009552326.1">
    <property type="nucleotide sequence ID" value="NZ_ANAG01000007.1"/>
</dbReference>
<organism evidence="2 3">
    <name type="scientific">Ligilactobacillus saerimneri 30a</name>
    <dbReference type="NCBI Taxonomy" id="1227363"/>
    <lineage>
        <taxon>Bacteria</taxon>
        <taxon>Bacillati</taxon>
        <taxon>Bacillota</taxon>
        <taxon>Bacilli</taxon>
        <taxon>Lactobacillales</taxon>
        <taxon>Lactobacillaceae</taxon>
        <taxon>Ligilactobacillus</taxon>
    </lineage>
</organism>
<dbReference type="Proteomes" id="UP000011912">
    <property type="component" value="Unassembled WGS sequence"/>
</dbReference>
<dbReference type="AlphaFoldDB" id="M5J7Z8"/>
<dbReference type="EMBL" id="ANAG01000007">
    <property type="protein sequence ID" value="EKW99389.1"/>
    <property type="molecule type" value="Genomic_DNA"/>
</dbReference>
<dbReference type="PATRIC" id="fig|1227363.6.peg.467"/>
<name>M5J7Z8_9LACO</name>
<dbReference type="NCBIfam" id="TIGR01641">
    <property type="entry name" value="phageSPP1_gp7"/>
    <property type="match status" value="1"/>
</dbReference>